<dbReference type="GeneID" id="64855701"/>
<feature type="region of interest" description="Disordered" evidence="4">
    <location>
        <begin position="539"/>
        <end position="605"/>
    </location>
</feature>
<keyword evidence="1 3" id="KW-0597">Phosphoprotein</keyword>
<dbReference type="PROSITE" id="PS50110">
    <property type="entry name" value="RESPONSE_REGULATORY"/>
    <property type="match status" value="1"/>
</dbReference>
<evidence type="ECO:0000256" key="1">
    <source>
        <dbReference type="ARBA" id="ARBA00022553"/>
    </source>
</evidence>
<evidence type="ECO:0000256" key="3">
    <source>
        <dbReference type="PROSITE-ProRule" id="PRU00169"/>
    </source>
</evidence>
<dbReference type="SMART" id="SM00448">
    <property type="entry name" value="REC"/>
    <property type="match status" value="1"/>
</dbReference>
<reference evidence="6 7" key="1">
    <citation type="submission" date="2020-05" db="EMBL/GenBank/DDBJ databases">
        <authorList>
            <person name="Casaregola S."/>
            <person name="Devillers H."/>
            <person name="Grondin C."/>
        </authorList>
    </citation>
    <scope>NUCLEOTIDE SEQUENCE [LARGE SCALE GENOMIC DNA]</scope>
    <source>
        <strain evidence="6 7">CLIB 1767</strain>
    </source>
</reference>
<evidence type="ECO:0000259" key="5">
    <source>
        <dbReference type="PROSITE" id="PS50110"/>
    </source>
</evidence>
<keyword evidence="2" id="KW-0902">Two-component regulatory system</keyword>
<gene>
    <name evidence="6" type="ORF">KABA2_01S16720</name>
</gene>
<feature type="modified residue" description="4-aspartylphosphate" evidence="3">
    <location>
        <position position="663"/>
    </location>
</feature>
<keyword evidence="7" id="KW-1185">Reference proteome</keyword>
<feature type="compositionally biased region" description="Basic and acidic residues" evidence="4">
    <location>
        <begin position="539"/>
        <end position="559"/>
    </location>
</feature>
<dbReference type="AlphaFoldDB" id="A0A8H2VC65"/>
<dbReference type="GO" id="GO:0006950">
    <property type="term" value="P:response to stress"/>
    <property type="evidence" value="ECO:0007669"/>
    <property type="project" value="UniProtKB-ARBA"/>
</dbReference>
<dbReference type="Pfam" id="PF00072">
    <property type="entry name" value="Response_reg"/>
    <property type="match status" value="1"/>
</dbReference>
<evidence type="ECO:0000313" key="7">
    <source>
        <dbReference type="Proteomes" id="UP000644660"/>
    </source>
</evidence>
<protein>
    <submittedName>
        <fullName evidence="6">Similar to Saccharomyces cerevisiae YLR006C SSK1 Cytoplasmic response regulator</fullName>
    </submittedName>
</protein>
<dbReference type="InterPro" id="IPR001789">
    <property type="entry name" value="Sig_transdc_resp-reg_receiver"/>
</dbReference>
<name>A0A8H2VC65_9SACH</name>
<dbReference type="PANTHER" id="PTHR45339:SF1">
    <property type="entry name" value="HYBRID SIGNAL TRANSDUCTION HISTIDINE KINASE J"/>
    <property type="match status" value="1"/>
</dbReference>
<organism evidence="6 7">
    <name type="scientific">Maudiozyma barnettii</name>
    <dbReference type="NCBI Taxonomy" id="61262"/>
    <lineage>
        <taxon>Eukaryota</taxon>
        <taxon>Fungi</taxon>
        <taxon>Dikarya</taxon>
        <taxon>Ascomycota</taxon>
        <taxon>Saccharomycotina</taxon>
        <taxon>Saccharomycetes</taxon>
        <taxon>Saccharomycetales</taxon>
        <taxon>Saccharomycetaceae</taxon>
        <taxon>Maudiozyma</taxon>
    </lineage>
</organism>
<dbReference type="Proteomes" id="UP000644660">
    <property type="component" value="Unassembled WGS sequence"/>
</dbReference>
<dbReference type="FunFam" id="3.40.50.2300:FF:000146">
    <property type="entry name" value="Putative two-component response regulator SSK1p"/>
    <property type="match status" value="1"/>
</dbReference>
<sequence length="777" mass="86211">MKRQSSTNINESDHNPCGLLWVKIENSNDINNQAFKIEVSENDTVDDLKDKILERLNNTRWKSMNDNASISLGVYTISASTSIPQQSNYLQQNHSIDVDSLNSPVDIIPNLFQKQSVIASAASGTTSATMPPDSSILTPQPSIVLSKLSTSIPINTNNTNGHPNNMISSMSPKTFNNIAHEEHVNYIETSPQRACSTSPKLISVPKASIVRPSSVTLSQATTNNNNNNSTSLPHLSNYISTNNRAYTQARLSPNDFTHQLSQVQQKHARNIEGLRYSTELVNRTNLTYRVIFQPDELAKNIRHHLFNNKQTASDPIFIFSNSTLSLERGINSISNSNTKTEKPLLSLKPIDVTNNYMHIGRTITPIEIGESSENPYHVDVNANNGDDDNENEVQTSSPNEFKTYKLITNEKQLKEASDLLSNEDQVEGMETSPKQAILLLPKGYVGDHHNGVGSHSLNEELGRSYENQKDIQEAITSQLNTTKSHSSTSSTENLPKSLEVSLQGSDTTAFIQQHHHVPLNEQEVGLIDPMIENEWHKKTAHTHNDQSQDQKQQGTEKTDSQSSTEGDSPVTKPHVRILPKDRPIPHPIRAHPKSATSSSSAQKSTSERVFPKINVLIVEDNVINQAILGSFLRKHKISYKVANNGKEAVDIWKEGGLHLIFMDLQLPVLSGIEAAKQIRNCEKEQKKGTSNGSGSPPVIIVALTASNSIEDKRNALISGCNDYLTKPVNLHWLSKKITEWGCMQALIDFDSWKQGQSRMTDSFLNKVPKKVKMGVIS</sequence>
<dbReference type="GO" id="GO:0000156">
    <property type="term" value="F:phosphorelay response regulator activity"/>
    <property type="evidence" value="ECO:0007669"/>
    <property type="project" value="UniProtKB-ARBA"/>
</dbReference>
<evidence type="ECO:0000256" key="4">
    <source>
        <dbReference type="SAM" id="MobiDB-lite"/>
    </source>
</evidence>
<evidence type="ECO:0000256" key="2">
    <source>
        <dbReference type="ARBA" id="ARBA00023012"/>
    </source>
</evidence>
<proteinExistence type="predicted"/>
<dbReference type="SUPFAM" id="SSF52172">
    <property type="entry name" value="CheY-like"/>
    <property type="match status" value="1"/>
</dbReference>
<feature type="domain" description="Response regulatory" evidence="5">
    <location>
        <begin position="614"/>
        <end position="741"/>
    </location>
</feature>
<accession>A0A8H2VC65</accession>
<dbReference type="EMBL" id="CAEFZW010000001">
    <property type="protein sequence ID" value="CAB4252571.1"/>
    <property type="molecule type" value="Genomic_DNA"/>
</dbReference>
<dbReference type="CDD" id="cd17546">
    <property type="entry name" value="REC_hyHK_CKI1_RcsC-like"/>
    <property type="match status" value="1"/>
</dbReference>
<dbReference type="PANTHER" id="PTHR45339">
    <property type="entry name" value="HYBRID SIGNAL TRANSDUCTION HISTIDINE KINASE J"/>
    <property type="match status" value="1"/>
</dbReference>
<evidence type="ECO:0000313" key="6">
    <source>
        <dbReference type="EMBL" id="CAB4252571.1"/>
    </source>
</evidence>
<dbReference type="Gene3D" id="3.40.50.2300">
    <property type="match status" value="1"/>
</dbReference>
<dbReference type="InterPro" id="IPR011006">
    <property type="entry name" value="CheY-like_superfamily"/>
</dbReference>
<dbReference type="RefSeq" id="XP_041404609.1">
    <property type="nucleotide sequence ID" value="XM_041548675.1"/>
</dbReference>
<feature type="compositionally biased region" description="Low complexity" evidence="4">
    <location>
        <begin position="593"/>
        <end position="604"/>
    </location>
</feature>
<comment type="caution">
    <text evidence="6">The sequence shown here is derived from an EMBL/GenBank/DDBJ whole genome shotgun (WGS) entry which is preliminary data.</text>
</comment>
<dbReference type="OrthoDB" id="21225at2759"/>